<dbReference type="OrthoDB" id="9987373at2759"/>
<evidence type="ECO:0000313" key="3">
    <source>
        <dbReference type="Proteomes" id="UP000228934"/>
    </source>
</evidence>
<dbReference type="Gene3D" id="2.60.40.3210">
    <property type="entry name" value="Zona pellucida, ZP-N domain"/>
    <property type="match status" value="1"/>
</dbReference>
<evidence type="ECO:0000259" key="1">
    <source>
        <dbReference type="PROSITE" id="PS51034"/>
    </source>
</evidence>
<dbReference type="PROSITE" id="PS51034">
    <property type="entry name" value="ZP_2"/>
    <property type="match status" value="1"/>
</dbReference>
<dbReference type="Proteomes" id="UP000228934">
    <property type="component" value="Unassembled WGS sequence"/>
</dbReference>
<organism evidence="2 3">
    <name type="scientific">Aquarana catesbeiana</name>
    <name type="common">American bullfrog</name>
    <name type="synonym">Rana catesbeiana</name>
    <dbReference type="NCBI Taxonomy" id="8400"/>
    <lineage>
        <taxon>Eukaryota</taxon>
        <taxon>Metazoa</taxon>
        <taxon>Chordata</taxon>
        <taxon>Craniata</taxon>
        <taxon>Vertebrata</taxon>
        <taxon>Euteleostomi</taxon>
        <taxon>Amphibia</taxon>
        <taxon>Batrachia</taxon>
        <taxon>Anura</taxon>
        <taxon>Neobatrachia</taxon>
        <taxon>Ranoidea</taxon>
        <taxon>Ranidae</taxon>
        <taxon>Aquarana</taxon>
    </lineage>
</organism>
<evidence type="ECO:0000313" key="2">
    <source>
        <dbReference type="EMBL" id="PIO13889.1"/>
    </source>
</evidence>
<sequence length="69" mass="7641">MTLHRPLITSDCNTEAEVNATHVTYTNLLYIFGKTNPIRITNDVVLNISCTYPLPLNVSLNVTVHTIVG</sequence>
<keyword evidence="3" id="KW-1185">Reference proteome</keyword>
<name>A0A2G9QE37_AQUCT</name>
<accession>A0A2G9QE37</accession>
<proteinExistence type="predicted"/>
<gene>
    <name evidence="2" type="ORF">AB205_0035730</name>
</gene>
<dbReference type="EMBL" id="KZ012663">
    <property type="protein sequence ID" value="PIO13889.1"/>
    <property type="molecule type" value="Genomic_DNA"/>
</dbReference>
<reference evidence="3" key="1">
    <citation type="journal article" date="2017" name="Nat. Commun.">
        <title>The North American bullfrog draft genome provides insight into hormonal regulation of long noncoding RNA.</title>
        <authorList>
            <person name="Hammond S.A."/>
            <person name="Warren R.L."/>
            <person name="Vandervalk B.P."/>
            <person name="Kucuk E."/>
            <person name="Khan H."/>
            <person name="Gibb E.A."/>
            <person name="Pandoh P."/>
            <person name="Kirk H."/>
            <person name="Zhao Y."/>
            <person name="Jones M."/>
            <person name="Mungall A.J."/>
            <person name="Coope R."/>
            <person name="Pleasance S."/>
            <person name="Moore R.A."/>
            <person name="Holt R.A."/>
            <person name="Round J.M."/>
            <person name="Ohora S."/>
            <person name="Walle B.V."/>
            <person name="Veldhoen N."/>
            <person name="Helbing C.C."/>
            <person name="Birol I."/>
        </authorList>
    </citation>
    <scope>NUCLEOTIDE SEQUENCE [LARGE SCALE GENOMIC DNA]</scope>
</reference>
<feature type="domain" description="ZP" evidence="1">
    <location>
        <begin position="1"/>
        <end position="69"/>
    </location>
</feature>
<dbReference type="AlphaFoldDB" id="A0A2G9QE37"/>
<protein>
    <recommendedName>
        <fullName evidence="1">ZP domain-containing protein</fullName>
    </recommendedName>
</protein>
<dbReference type="InterPro" id="IPR001507">
    <property type="entry name" value="ZP_dom"/>
</dbReference>